<reference evidence="1 2" key="1">
    <citation type="journal article" date="2020" name="ISME J.">
        <title>Uncovering the hidden diversity of litter-decomposition mechanisms in mushroom-forming fungi.</title>
        <authorList>
            <person name="Floudas D."/>
            <person name="Bentzer J."/>
            <person name="Ahren D."/>
            <person name="Johansson T."/>
            <person name="Persson P."/>
            <person name="Tunlid A."/>
        </authorList>
    </citation>
    <scope>NUCLEOTIDE SEQUENCE [LARGE SCALE GENOMIC DNA]</scope>
    <source>
        <strain evidence="1 2">CBS 101986</strain>
    </source>
</reference>
<evidence type="ECO:0000313" key="1">
    <source>
        <dbReference type="EMBL" id="KAF5318183.1"/>
    </source>
</evidence>
<comment type="caution">
    <text evidence="1">The sequence shown here is derived from an EMBL/GenBank/DDBJ whole genome shotgun (WGS) entry which is preliminary data.</text>
</comment>
<dbReference type="Proteomes" id="UP000567179">
    <property type="component" value="Unassembled WGS sequence"/>
</dbReference>
<proteinExistence type="predicted"/>
<dbReference type="EMBL" id="JAACJJ010000031">
    <property type="protein sequence ID" value="KAF5318183.1"/>
    <property type="molecule type" value="Genomic_DNA"/>
</dbReference>
<name>A0A8H5B7V9_9AGAR</name>
<dbReference type="OrthoDB" id="3071324at2759"/>
<protein>
    <submittedName>
        <fullName evidence="1">Uncharacterized protein</fullName>
    </submittedName>
</protein>
<evidence type="ECO:0000313" key="2">
    <source>
        <dbReference type="Proteomes" id="UP000567179"/>
    </source>
</evidence>
<dbReference type="AlphaFoldDB" id="A0A8H5B7V9"/>
<keyword evidence="2" id="KW-1185">Reference proteome</keyword>
<accession>A0A8H5B7V9</accession>
<sequence length="551" mass="64014">MSFSELASELIFEIASRINDDDVTTLLHLAMVNQQLFAIVIPKLIASQSARIQDLTFDNQDFLLIPMRRVFLEPNEITYNNYWFHEDCRNNIFAQSYIRIYLLFHHTLPDFMYTYACALIRRAPNIYRVILDIRYEGPTDCERVSRFLDLCARRSPPPSVDIMGESQPSSNRRERHSGWWYNGPFISPIVNTQQHYEAPYHIVPFPSYTTTTRRQAHPRQPPRVSTKLSCQCICWPPTNPVSAGRNPNLQELKIQSDCMFMPSMYRYTVEFINLTPLTALCFHHVGLLCSAAWSQILYCLQIPTLESFVLNRLTIAFLDVVFFWQRHQTITSLSLHLDLCREDGDGDCILPPHFDLPELQALDASGEYAILFMQHHTAHRFKELRTIAIGTPLLAFRLREIAPTGVFPLYDLLAARYDQLTNIRLCFSLRRYHFIEWALQTVTAANGLDPSRGVFGAVHFGTPQDAATDIPDQTFISMLNWVKDNRDGWPQHADLQMASRSHVFQEFIYALCPRLEVWHEGRKQVDRYNHRRSRRSLHDSESGHCWRTLAV</sequence>
<gene>
    <name evidence="1" type="ORF">D9619_012091</name>
</gene>
<organism evidence="1 2">
    <name type="scientific">Psilocybe cf. subviscida</name>
    <dbReference type="NCBI Taxonomy" id="2480587"/>
    <lineage>
        <taxon>Eukaryota</taxon>
        <taxon>Fungi</taxon>
        <taxon>Dikarya</taxon>
        <taxon>Basidiomycota</taxon>
        <taxon>Agaricomycotina</taxon>
        <taxon>Agaricomycetes</taxon>
        <taxon>Agaricomycetidae</taxon>
        <taxon>Agaricales</taxon>
        <taxon>Agaricineae</taxon>
        <taxon>Strophariaceae</taxon>
        <taxon>Psilocybe</taxon>
    </lineage>
</organism>